<evidence type="ECO:0000313" key="2">
    <source>
        <dbReference type="EMBL" id="MBB4739028.1"/>
    </source>
</evidence>
<feature type="region of interest" description="Disordered" evidence="1">
    <location>
        <begin position="41"/>
        <end position="65"/>
    </location>
</feature>
<evidence type="ECO:0000313" key="3">
    <source>
        <dbReference type="Proteomes" id="UP000546162"/>
    </source>
</evidence>
<dbReference type="Proteomes" id="UP000546162">
    <property type="component" value="Unassembled WGS sequence"/>
</dbReference>
<dbReference type="AlphaFoldDB" id="A0A7W7GVH5"/>
<comment type="caution">
    <text evidence="2">The sequence shown here is derived from an EMBL/GenBank/DDBJ whole genome shotgun (WGS) entry which is preliminary data.</text>
</comment>
<dbReference type="RefSeq" id="WP_185039622.1">
    <property type="nucleotide sequence ID" value="NZ_BAABFG010000005.1"/>
</dbReference>
<sequence length="293" mass="32043">MLKADAAHLLAYGEGATARRRVAMGDAMCVEIVEILPSPGRTDLAGGELPPSGGKPPNVNKTVRATTSNKPGRRIVARYNSMCPVCRSAIMIGETIGRIDRTCARYGDPGWLCIPCQTASTAPAKLDIRHVVARIYLRWAAGKPVSLNAAEVEILAEEVLAADLNLQPERRCDAAEIESSGEHSSIAWRDWDQSEASIGEIVGYMLDGLHFDFSCNLRTATAFDLLAHIIESTCTCGDHIPPRLIPVYEVMRIANAWDALEWHHPLRREGKAVLAQRYPRSTLPALPLRPTMA</sequence>
<proteinExistence type="predicted"/>
<evidence type="ECO:0000256" key="1">
    <source>
        <dbReference type="SAM" id="MobiDB-lite"/>
    </source>
</evidence>
<dbReference type="EMBL" id="JACHNB010000001">
    <property type="protein sequence ID" value="MBB4739028.1"/>
    <property type="molecule type" value="Genomic_DNA"/>
</dbReference>
<keyword evidence="3" id="KW-1185">Reference proteome</keyword>
<name>A0A7W7GVH5_9ACTN</name>
<accession>A0A7W7GVH5</accession>
<gene>
    <name evidence="2" type="ORF">BJY16_002487</name>
</gene>
<protein>
    <submittedName>
        <fullName evidence="2">Uncharacterized protein</fullName>
    </submittedName>
</protein>
<reference evidence="2 3" key="1">
    <citation type="submission" date="2020-08" db="EMBL/GenBank/DDBJ databases">
        <title>Sequencing the genomes of 1000 actinobacteria strains.</title>
        <authorList>
            <person name="Klenk H.-P."/>
        </authorList>
    </citation>
    <scope>NUCLEOTIDE SEQUENCE [LARGE SCALE GENOMIC DNA]</scope>
    <source>
        <strain evidence="2 3">DSM 45809</strain>
    </source>
</reference>
<organism evidence="2 3">
    <name type="scientific">Actinoplanes octamycinicus</name>
    <dbReference type="NCBI Taxonomy" id="135948"/>
    <lineage>
        <taxon>Bacteria</taxon>
        <taxon>Bacillati</taxon>
        <taxon>Actinomycetota</taxon>
        <taxon>Actinomycetes</taxon>
        <taxon>Micromonosporales</taxon>
        <taxon>Micromonosporaceae</taxon>
        <taxon>Actinoplanes</taxon>
    </lineage>
</organism>